<keyword evidence="1" id="KW-1133">Transmembrane helix</keyword>
<dbReference type="OrthoDB" id="10009017at2"/>
<feature type="domain" description="Phosphoethanolamine transferase N-terminal" evidence="2">
    <location>
        <begin position="51"/>
        <end position="132"/>
    </location>
</feature>
<feature type="transmembrane region" description="Helical" evidence="1">
    <location>
        <begin position="112"/>
        <end position="136"/>
    </location>
</feature>
<dbReference type="GO" id="GO:0009244">
    <property type="term" value="P:lipopolysaccharide core region biosynthetic process"/>
    <property type="evidence" value="ECO:0007669"/>
    <property type="project" value="TreeGrafter"/>
</dbReference>
<dbReference type="PANTHER" id="PTHR30443:SF0">
    <property type="entry name" value="PHOSPHOETHANOLAMINE TRANSFERASE EPTA"/>
    <property type="match status" value="1"/>
</dbReference>
<evidence type="ECO:0000256" key="1">
    <source>
        <dbReference type="SAM" id="Phobius"/>
    </source>
</evidence>
<organism evidence="3 4">
    <name type="scientific">Aliarcobacter cryaerophilus</name>
    <dbReference type="NCBI Taxonomy" id="28198"/>
    <lineage>
        <taxon>Bacteria</taxon>
        <taxon>Pseudomonadati</taxon>
        <taxon>Campylobacterota</taxon>
        <taxon>Epsilonproteobacteria</taxon>
        <taxon>Campylobacterales</taxon>
        <taxon>Arcobacteraceae</taxon>
        <taxon>Aliarcobacter</taxon>
    </lineage>
</organism>
<dbReference type="GO" id="GO:0016776">
    <property type="term" value="F:phosphotransferase activity, phosphate group as acceptor"/>
    <property type="evidence" value="ECO:0007669"/>
    <property type="project" value="TreeGrafter"/>
</dbReference>
<reference evidence="3 4" key="1">
    <citation type="submission" date="2017-09" db="EMBL/GenBank/DDBJ databases">
        <title>Reassesment of A. cryaerophilus.</title>
        <authorList>
            <person name="Perez-Cataluna A."/>
            <person name="Collado L."/>
            <person name="Salgado O."/>
            <person name="Lefinanco V."/>
            <person name="Figueras M.J."/>
        </authorList>
    </citation>
    <scope>NUCLEOTIDE SEQUENCE [LARGE SCALE GENOMIC DNA]</scope>
    <source>
        <strain evidence="3 4">LMG 9871</strain>
    </source>
</reference>
<dbReference type="AlphaFoldDB" id="A0A2S9STR9"/>
<dbReference type="RefSeq" id="WP_123058269.1">
    <property type="nucleotide sequence ID" value="NZ_NXGH01000011.1"/>
</dbReference>
<keyword evidence="1" id="KW-0812">Transmembrane</keyword>
<protein>
    <submittedName>
        <fullName evidence="3">Phosphoethanolamine transferase</fullName>
    </submittedName>
</protein>
<sequence>MLRLSQNRLIIISSIFLTLFYNYKFFKDLILTYGFIGSNILFFLSITIVLTLLIIVLLTLFSSKYTTKPILITIFISSAFAAYFMDSYSVVIDSEMIRNSLQTSFKESVDLFSIKLVLYIVFLAIIPSYICLLSTFDSS</sequence>
<dbReference type="PANTHER" id="PTHR30443">
    <property type="entry name" value="INNER MEMBRANE PROTEIN"/>
    <property type="match status" value="1"/>
</dbReference>
<dbReference type="InterPro" id="IPR012549">
    <property type="entry name" value="EptA-like_N"/>
</dbReference>
<dbReference type="Proteomes" id="UP000238649">
    <property type="component" value="Unassembled WGS sequence"/>
</dbReference>
<keyword evidence="1" id="KW-0472">Membrane</keyword>
<feature type="transmembrane region" description="Helical" evidence="1">
    <location>
        <begin position="70"/>
        <end position="92"/>
    </location>
</feature>
<gene>
    <name evidence="3" type="ORF">CJ671_05125</name>
</gene>
<feature type="transmembrane region" description="Helical" evidence="1">
    <location>
        <begin position="35"/>
        <end position="58"/>
    </location>
</feature>
<feature type="non-terminal residue" evidence="3">
    <location>
        <position position="139"/>
    </location>
</feature>
<evidence type="ECO:0000313" key="3">
    <source>
        <dbReference type="EMBL" id="PRM89990.1"/>
    </source>
</evidence>
<accession>A0A2S9STR9</accession>
<dbReference type="InterPro" id="IPR040423">
    <property type="entry name" value="PEA_transferase"/>
</dbReference>
<keyword evidence="3" id="KW-0808">Transferase</keyword>
<comment type="caution">
    <text evidence="3">The sequence shown here is derived from an EMBL/GenBank/DDBJ whole genome shotgun (WGS) entry which is preliminary data.</text>
</comment>
<evidence type="ECO:0000259" key="2">
    <source>
        <dbReference type="Pfam" id="PF08019"/>
    </source>
</evidence>
<name>A0A2S9STR9_9BACT</name>
<proteinExistence type="predicted"/>
<dbReference type="EMBL" id="NXGH01000011">
    <property type="protein sequence ID" value="PRM89990.1"/>
    <property type="molecule type" value="Genomic_DNA"/>
</dbReference>
<evidence type="ECO:0000313" key="4">
    <source>
        <dbReference type="Proteomes" id="UP000238649"/>
    </source>
</evidence>
<feature type="transmembrane region" description="Helical" evidence="1">
    <location>
        <begin position="7"/>
        <end position="23"/>
    </location>
</feature>
<dbReference type="Pfam" id="PF08019">
    <property type="entry name" value="EptA_B_N"/>
    <property type="match status" value="1"/>
</dbReference>
<dbReference type="GO" id="GO:0005886">
    <property type="term" value="C:plasma membrane"/>
    <property type="evidence" value="ECO:0007669"/>
    <property type="project" value="UniProtKB-SubCell"/>
</dbReference>